<dbReference type="FunFam" id="1.10.630.10:FF:000011">
    <property type="entry name" value="Cytochrome P450 83B1"/>
    <property type="match status" value="1"/>
</dbReference>
<evidence type="ECO:0000256" key="2">
    <source>
        <dbReference type="ARBA" id="ARBA00004370"/>
    </source>
</evidence>
<evidence type="ECO:0000256" key="1">
    <source>
        <dbReference type="ARBA" id="ARBA00001971"/>
    </source>
</evidence>
<keyword evidence="4 10" id="KW-0349">Heme</keyword>
<evidence type="ECO:0000313" key="13">
    <source>
        <dbReference type="EMBL" id="KAF3438543.1"/>
    </source>
</evidence>
<keyword evidence="9" id="KW-0472">Membrane</keyword>
<dbReference type="CDD" id="cd11072">
    <property type="entry name" value="CYP71-like"/>
    <property type="match status" value="1"/>
</dbReference>
<keyword evidence="8 11" id="KW-0503">Monooxygenase</keyword>
<protein>
    <recommendedName>
        <fullName evidence="15">Cytochrome P450 CYP736A12-like</fullName>
    </recommendedName>
</protein>
<comment type="similarity">
    <text evidence="3 11">Belongs to the cytochrome P450 family.</text>
</comment>
<sequence length="504" mass="57307">MLTIFVLFLASLWFISILRRTADQKQGKNGRKLPPGPRALPIIGNLHELGNLPHRNLQKLAQKYGPIMSIRLGTIPAIVISSPEAASLILKTHDTSFASRPKIQVSEYLTFGNKGLAFAEYGPYWRNIRKLSTLHLLSASKTESFVSLRKEELGSLMQSLMKLAATDEVVDVSQKVGEVVENIATTMILGRSKDDDRYDLKEIAEEVLKIVGAFNLADFVPFIGALDLQGMTRRTKKAAKSIHQVVEKIITEHEQDTDHQHRDFVDMLLPLMNQPMNSHDKHVYIIDRTNIKAILLDMIVAAFDTSATAIEWAISELVRNPRVMKKLQEELQNVIGMDRMVEEKDLGKLSYLEMVVKETFRLHPVAPFLIPRECLEDTTIEGYYVPKKSRIMVNTWAIGHDRNVWSNNVEEFYPERFIERTIDVRGHDFELLPFGSGRRMCPGMHSGLITVRLVLSQLVHCFNWELPSGLKPNDLDMTEVFGLTVPRANHLLLKPKNRLLVRTT</sequence>
<dbReference type="InterPro" id="IPR002401">
    <property type="entry name" value="Cyt_P450_E_grp-I"/>
</dbReference>
<dbReference type="GO" id="GO:0004497">
    <property type="term" value="F:monooxygenase activity"/>
    <property type="evidence" value="ECO:0007669"/>
    <property type="project" value="UniProtKB-KW"/>
</dbReference>
<feature type="chain" id="PRO_5035425838" description="Cytochrome P450 CYP736A12-like" evidence="12">
    <location>
        <begin position="24"/>
        <end position="504"/>
    </location>
</feature>
<evidence type="ECO:0000256" key="9">
    <source>
        <dbReference type="ARBA" id="ARBA00023136"/>
    </source>
</evidence>
<dbReference type="Gene3D" id="1.10.630.10">
    <property type="entry name" value="Cytochrome P450"/>
    <property type="match status" value="1"/>
</dbReference>
<evidence type="ECO:0000256" key="5">
    <source>
        <dbReference type="ARBA" id="ARBA00022723"/>
    </source>
</evidence>
<evidence type="ECO:0000256" key="12">
    <source>
        <dbReference type="SAM" id="SignalP"/>
    </source>
</evidence>
<dbReference type="InterPro" id="IPR017972">
    <property type="entry name" value="Cyt_P450_CS"/>
</dbReference>
<dbReference type="OrthoDB" id="2789670at2759"/>
<evidence type="ECO:0008006" key="15">
    <source>
        <dbReference type="Google" id="ProtNLM"/>
    </source>
</evidence>
<keyword evidence="14" id="KW-1185">Reference proteome</keyword>
<evidence type="ECO:0000256" key="7">
    <source>
        <dbReference type="ARBA" id="ARBA00023004"/>
    </source>
</evidence>
<dbReference type="PRINTS" id="PR00463">
    <property type="entry name" value="EP450I"/>
</dbReference>
<comment type="caution">
    <text evidence="13">The sequence shown here is derived from an EMBL/GenBank/DDBJ whole genome shotgun (WGS) entry which is preliminary data.</text>
</comment>
<organism evidence="13 14">
    <name type="scientific">Rhamnella rubrinervis</name>
    <dbReference type="NCBI Taxonomy" id="2594499"/>
    <lineage>
        <taxon>Eukaryota</taxon>
        <taxon>Viridiplantae</taxon>
        <taxon>Streptophyta</taxon>
        <taxon>Embryophyta</taxon>
        <taxon>Tracheophyta</taxon>
        <taxon>Spermatophyta</taxon>
        <taxon>Magnoliopsida</taxon>
        <taxon>eudicotyledons</taxon>
        <taxon>Gunneridae</taxon>
        <taxon>Pentapetalae</taxon>
        <taxon>rosids</taxon>
        <taxon>fabids</taxon>
        <taxon>Rosales</taxon>
        <taxon>Rhamnaceae</taxon>
        <taxon>rhamnoid group</taxon>
        <taxon>Rhamneae</taxon>
        <taxon>Rhamnella</taxon>
    </lineage>
</organism>
<dbReference type="InterPro" id="IPR001128">
    <property type="entry name" value="Cyt_P450"/>
</dbReference>
<gene>
    <name evidence="13" type="ORF">FNV43_RR21306</name>
</gene>
<dbReference type="GO" id="GO:0005506">
    <property type="term" value="F:iron ion binding"/>
    <property type="evidence" value="ECO:0007669"/>
    <property type="project" value="InterPro"/>
</dbReference>
<dbReference type="GO" id="GO:0020037">
    <property type="term" value="F:heme binding"/>
    <property type="evidence" value="ECO:0007669"/>
    <property type="project" value="InterPro"/>
</dbReference>
<dbReference type="GO" id="GO:0016020">
    <property type="term" value="C:membrane"/>
    <property type="evidence" value="ECO:0007669"/>
    <property type="project" value="UniProtKB-SubCell"/>
</dbReference>
<keyword evidence="6 11" id="KW-0560">Oxidoreductase</keyword>
<evidence type="ECO:0000256" key="8">
    <source>
        <dbReference type="ARBA" id="ARBA00023033"/>
    </source>
</evidence>
<accession>A0A8K0E216</accession>
<dbReference type="PANTHER" id="PTHR47943">
    <property type="entry name" value="CYTOCHROME P450 93A3-LIKE"/>
    <property type="match status" value="1"/>
</dbReference>
<evidence type="ECO:0000256" key="10">
    <source>
        <dbReference type="PIRSR" id="PIRSR602401-1"/>
    </source>
</evidence>
<dbReference type="InterPro" id="IPR036396">
    <property type="entry name" value="Cyt_P450_sf"/>
</dbReference>
<proteinExistence type="inferred from homology"/>
<dbReference type="Proteomes" id="UP000796880">
    <property type="component" value="Unassembled WGS sequence"/>
</dbReference>
<reference evidence="13" key="1">
    <citation type="submission" date="2020-03" db="EMBL/GenBank/DDBJ databases">
        <title>A high-quality chromosome-level genome assembly of a woody plant with both climbing and erect habits, Rhamnella rubrinervis.</title>
        <authorList>
            <person name="Lu Z."/>
            <person name="Yang Y."/>
            <person name="Zhu X."/>
            <person name="Sun Y."/>
        </authorList>
    </citation>
    <scope>NUCLEOTIDE SEQUENCE</scope>
    <source>
        <strain evidence="13">BYM</strain>
        <tissue evidence="13">Leaf</tissue>
    </source>
</reference>
<feature type="binding site" description="axial binding residue" evidence="10">
    <location>
        <position position="441"/>
    </location>
    <ligand>
        <name>heme</name>
        <dbReference type="ChEBI" id="CHEBI:30413"/>
    </ligand>
    <ligandPart>
        <name>Fe</name>
        <dbReference type="ChEBI" id="CHEBI:18248"/>
    </ligandPart>
</feature>
<evidence type="ECO:0000313" key="14">
    <source>
        <dbReference type="Proteomes" id="UP000796880"/>
    </source>
</evidence>
<dbReference type="SUPFAM" id="SSF48264">
    <property type="entry name" value="Cytochrome P450"/>
    <property type="match status" value="1"/>
</dbReference>
<feature type="signal peptide" evidence="12">
    <location>
        <begin position="1"/>
        <end position="23"/>
    </location>
</feature>
<keyword evidence="7 10" id="KW-0408">Iron</keyword>
<evidence type="ECO:0000256" key="6">
    <source>
        <dbReference type="ARBA" id="ARBA00023002"/>
    </source>
</evidence>
<dbReference type="EMBL" id="VOIH02000009">
    <property type="protein sequence ID" value="KAF3438543.1"/>
    <property type="molecule type" value="Genomic_DNA"/>
</dbReference>
<dbReference type="GO" id="GO:0016705">
    <property type="term" value="F:oxidoreductase activity, acting on paired donors, with incorporation or reduction of molecular oxygen"/>
    <property type="evidence" value="ECO:0007669"/>
    <property type="project" value="InterPro"/>
</dbReference>
<evidence type="ECO:0000256" key="3">
    <source>
        <dbReference type="ARBA" id="ARBA00010617"/>
    </source>
</evidence>
<evidence type="ECO:0000256" key="4">
    <source>
        <dbReference type="ARBA" id="ARBA00022617"/>
    </source>
</evidence>
<dbReference type="PANTHER" id="PTHR47943:SF9">
    <property type="entry name" value="CYTOCHROME P450"/>
    <property type="match status" value="1"/>
</dbReference>
<keyword evidence="5 10" id="KW-0479">Metal-binding</keyword>
<dbReference type="PRINTS" id="PR00385">
    <property type="entry name" value="P450"/>
</dbReference>
<dbReference type="PROSITE" id="PS00086">
    <property type="entry name" value="CYTOCHROME_P450"/>
    <property type="match status" value="1"/>
</dbReference>
<evidence type="ECO:0000256" key="11">
    <source>
        <dbReference type="RuleBase" id="RU000461"/>
    </source>
</evidence>
<name>A0A8K0E216_9ROSA</name>
<comment type="cofactor">
    <cofactor evidence="1 10">
        <name>heme</name>
        <dbReference type="ChEBI" id="CHEBI:30413"/>
    </cofactor>
</comment>
<dbReference type="Pfam" id="PF00067">
    <property type="entry name" value="p450"/>
    <property type="match status" value="1"/>
</dbReference>
<comment type="subcellular location">
    <subcellularLocation>
        <location evidence="2">Membrane</location>
    </subcellularLocation>
</comment>
<keyword evidence="12" id="KW-0732">Signal</keyword>
<dbReference type="AlphaFoldDB" id="A0A8K0E216"/>